<dbReference type="OrthoDB" id="289394at2"/>
<evidence type="ECO:0008006" key="4">
    <source>
        <dbReference type="Google" id="ProtNLM"/>
    </source>
</evidence>
<feature type="signal peptide" evidence="1">
    <location>
        <begin position="1"/>
        <end position="20"/>
    </location>
</feature>
<keyword evidence="3" id="KW-1185">Reference proteome</keyword>
<organism evidence="2 3">
    <name type="scientific">Planctopirus hydrillae</name>
    <dbReference type="NCBI Taxonomy" id="1841610"/>
    <lineage>
        <taxon>Bacteria</taxon>
        <taxon>Pseudomonadati</taxon>
        <taxon>Planctomycetota</taxon>
        <taxon>Planctomycetia</taxon>
        <taxon>Planctomycetales</taxon>
        <taxon>Planctomycetaceae</taxon>
        <taxon>Planctopirus</taxon>
    </lineage>
</organism>
<dbReference type="Proteomes" id="UP000094828">
    <property type="component" value="Unassembled WGS sequence"/>
</dbReference>
<name>A0A1C3EKC5_9PLAN</name>
<sequence length="142" mass="15193">MSLRCIVGLIGFSLSLSVLAAGCGGSSDRPELARVRGKVTLDGVPVPAAKVYFQPAQGRPSFGSTDSDGVYELMYVADVRGAVIGTHEVKISTYDVLEIPETGSRNVVQEILPDIYHARSNLKAEVKPGTNEIAFELKSLKQ</sequence>
<keyword evidence="1" id="KW-0732">Signal</keyword>
<accession>A0A1C3EKC5</accession>
<dbReference type="RefSeq" id="WP_068846828.1">
    <property type="nucleotide sequence ID" value="NZ_LYDR01000050.1"/>
</dbReference>
<evidence type="ECO:0000256" key="1">
    <source>
        <dbReference type="SAM" id="SignalP"/>
    </source>
</evidence>
<comment type="caution">
    <text evidence="2">The sequence shown here is derived from an EMBL/GenBank/DDBJ whole genome shotgun (WGS) entry which is preliminary data.</text>
</comment>
<evidence type="ECO:0000313" key="3">
    <source>
        <dbReference type="Proteomes" id="UP000094828"/>
    </source>
</evidence>
<evidence type="ECO:0000313" key="2">
    <source>
        <dbReference type="EMBL" id="ODA33691.1"/>
    </source>
</evidence>
<dbReference type="PROSITE" id="PS51257">
    <property type="entry name" value="PROKAR_LIPOPROTEIN"/>
    <property type="match status" value="1"/>
</dbReference>
<dbReference type="EMBL" id="LYDR01000050">
    <property type="protein sequence ID" value="ODA33691.1"/>
    <property type="molecule type" value="Genomic_DNA"/>
</dbReference>
<feature type="chain" id="PRO_5008673221" description="Carboxypeptidase regulatory-like domain-containing protein" evidence="1">
    <location>
        <begin position="21"/>
        <end position="142"/>
    </location>
</feature>
<dbReference type="AlphaFoldDB" id="A0A1C3EKC5"/>
<gene>
    <name evidence="2" type="ORF">A6X21_18360</name>
</gene>
<proteinExistence type="predicted"/>
<protein>
    <recommendedName>
        <fullName evidence="4">Carboxypeptidase regulatory-like domain-containing protein</fullName>
    </recommendedName>
</protein>
<reference evidence="2 3" key="1">
    <citation type="submission" date="2016-05" db="EMBL/GenBank/DDBJ databases">
        <title>Genomic and physiological characterization of Planctopirus sp. isolated from fresh water lake.</title>
        <authorList>
            <person name="Subhash Y."/>
            <person name="Ramana C."/>
        </authorList>
    </citation>
    <scope>NUCLEOTIDE SEQUENCE [LARGE SCALE GENOMIC DNA]</scope>
    <source>
        <strain evidence="2 3">JC280</strain>
    </source>
</reference>